<accession>A0A9P5CKS9</accession>
<evidence type="ECO:0000313" key="3">
    <source>
        <dbReference type="Proteomes" id="UP000803844"/>
    </source>
</evidence>
<dbReference type="Proteomes" id="UP000803844">
    <property type="component" value="Unassembled WGS sequence"/>
</dbReference>
<reference evidence="2" key="1">
    <citation type="journal article" date="2020" name="Phytopathology">
        <title>Genome sequence of the chestnut blight fungus Cryphonectria parasitica EP155: A fundamental resource for an archetypical invasive plant pathogen.</title>
        <authorList>
            <person name="Crouch J.A."/>
            <person name="Dawe A."/>
            <person name="Aerts A."/>
            <person name="Barry K."/>
            <person name="Churchill A.C.L."/>
            <person name="Grimwood J."/>
            <person name="Hillman B."/>
            <person name="Milgroom M.G."/>
            <person name="Pangilinan J."/>
            <person name="Smith M."/>
            <person name="Salamov A."/>
            <person name="Schmutz J."/>
            <person name="Yadav J."/>
            <person name="Grigoriev I.V."/>
            <person name="Nuss D."/>
        </authorList>
    </citation>
    <scope>NUCLEOTIDE SEQUENCE</scope>
    <source>
        <strain evidence="2">EP155</strain>
    </source>
</reference>
<organism evidence="2 3">
    <name type="scientific">Cryphonectria parasitica (strain ATCC 38755 / EP155)</name>
    <dbReference type="NCBI Taxonomy" id="660469"/>
    <lineage>
        <taxon>Eukaryota</taxon>
        <taxon>Fungi</taxon>
        <taxon>Dikarya</taxon>
        <taxon>Ascomycota</taxon>
        <taxon>Pezizomycotina</taxon>
        <taxon>Sordariomycetes</taxon>
        <taxon>Sordariomycetidae</taxon>
        <taxon>Diaporthales</taxon>
        <taxon>Cryphonectriaceae</taxon>
        <taxon>Cryphonectria-Endothia species complex</taxon>
        <taxon>Cryphonectria</taxon>
    </lineage>
</organism>
<sequence>MGQVHTRSGRQDVRPSPHTHLHGFPVEGVSGSPISQWGGKGPLFAYHNTKEKGKKVTRKRRAVETLLHNLYDLCHTIFSRRLLFLSYGRRCRAISAVYPGLLR</sequence>
<gene>
    <name evidence="2" type="ORF">M406DRAFT_103124</name>
</gene>
<dbReference type="EMBL" id="MU032350">
    <property type="protein sequence ID" value="KAF3762378.1"/>
    <property type="molecule type" value="Genomic_DNA"/>
</dbReference>
<proteinExistence type="predicted"/>
<comment type="caution">
    <text evidence="2">The sequence shown here is derived from an EMBL/GenBank/DDBJ whole genome shotgun (WGS) entry which is preliminary data.</text>
</comment>
<evidence type="ECO:0000256" key="1">
    <source>
        <dbReference type="SAM" id="MobiDB-lite"/>
    </source>
</evidence>
<dbReference type="RefSeq" id="XP_040773357.1">
    <property type="nucleotide sequence ID" value="XM_040915046.1"/>
</dbReference>
<name>A0A9P5CKS9_CRYP1</name>
<dbReference type="GeneID" id="63832175"/>
<protein>
    <submittedName>
        <fullName evidence="2">Uncharacterized protein</fullName>
    </submittedName>
</protein>
<evidence type="ECO:0000313" key="2">
    <source>
        <dbReference type="EMBL" id="KAF3762378.1"/>
    </source>
</evidence>
<keyword evidence="3" id="KW-1185">Reference proteome</keyword>
<dbReference type="AlphaFoldDB" id="A0A9P5CKS9"/>
<feature type="region of interest" description="Disordered" evidence="1">
    <location>
        <begin position="1"/>
        <end position="27"/>
    </location>
</feature>